<comment type="caution">
    <text evidence="2">The sequence shown here is derived from an EMBL/GenBank/DDBJ whole genome shotgun (WGS) entry which is preliminary data.</text>
</comment>
<evidence type="ECO:0000313" key="3">
    <source>
        <dbReference type="Proteomes" id="UP001627154"/>
    </source>
</evidence>
<evidence type="ECO:0000313" key="2">
    <source>
        <dbReference type="EMBL" id="KAL3387620.1"/>
    </source>
</evidence>
<reference evidence="2 3" key="1">
    <citation type="journal article" date="2024" name="bioRxiv">
        <title>A reference genome for Trichogramma kaykai: A tiny desert-dwelling parasitoid wasp with competing sex-ratio distorters.</title>
        <authorList>
            <person name="Culotta J."/>
            <person name="Lindsey A.R."/>
        </authorList>
    </citation>
    <scope>NUCLEOTIDE SEQUENCE [LARGE SCALE GENOMIC DNA]</scope>
    <source>
        <strain evidence="2 3">KSX58</strain>
    </source>
</reference>
<protein>
    <submittedName>
        <fullName evidence="2">Uncharacterized protein</fullName>
    </submittedName>
</protein>
<evidence type="ECO:0000256" key="1">
    <source>
        <dbReference type="SAM" id="MobiDB-lite"/>
    </source>
</evidence>
<accession>A0ABD2W3K1</accession>
<sequence length="74" mass="8853">MLQEKDDASGSRTPNHRKADGGCTEKIQMCTEKVYFLEYFRFFLIKMRFFGKSNYTVRKLRKFPILASLHHRCM</sequence>
<organism evidence="2 3">
    <name type="scientific">Trichogramma kaykai</name>
    <dbReference type="NCBI Taxonomy" id="54128"/>
    <lineage>
        <taxon>Eukaryota</taxon>
        <taxon>Metazoa</taxon>
        <taxon>Ecdysozoa</taxon>
        <taxon>Arthropoda</taxon>
        <taxon>Hexapoda</taxon>
        <taxon>Insecta</taxon>
        <taxon>Pterygota</taxon>
        <taxon>Neoptera</taxon>
        <taxon>Endopterygota</taxon>
        <taxon>Hymenoptera</taxon>
        <taxon>Apocrita</taxon>
        <taxon>Proctotrupomorpha</taxon>
        <taxon>Chalcidoidea</taxon>
        <taxon>Trichogrammatidae</taxon>
        <taxon>Trichogramma</taxon>
    </lineage>
</organism>
<dbReference type="Proteomes" id="UP001627154">
    <property type="component" value="Unassembled WGS sequence"/>
</dbReference>
<feature type="region of interest" description="Disordered" evidence="1">
    <location>
        <begin position="1"/>
        <end position="21"/>
    </location>
</feature>
<name>A0ABD2W3K1_9HYME</name>
<gene>
    <name evidence="2" type="ORF">TKK_016753</name>
</gene>
<dbReference type="EMBL" id="JBJJXI010000136">
    <property type="protein sequence ID" value="KAL3387620.1"/>
    <property type="molecule type" value="Genomic_DNA"/>
</dbReference>
<proteinExistence type="predicted"/>
<dbReference type="AlphaFoldDB" id="A0ABD2W3K1"/>
<keyword evidence="3" id="KW-1185">Reference proteome</keyword>